<comment type="caution">
    <text evidence="7">The sequence shown here is derived from an EMBL/GenBank/DDBJ whole genome shotgun (WGS) entry which is preliminary data.</text>
</comment>
<protein>
    <submittedName>
        <fullName evidence="7">Tyrosine-protein kinase</fullName>
    </submittedName>
</protein>
<dbReference type="Gene3D" id="3.30.200.20">
    <property type="entry name" value="Phosphorylase Kinase, domain 1"/>
    <property type="match status" value="1"/>
</dbReference>
<feature type="domain" description="Protein kinase" evidence="6">
    <location>
        <begin position="45"/>
        <end position="349"/>
    </location>
</feature>
<evidence type="ECO:0000256" key="4">
    <source>
        <dbReference type="ARBA" id="ARBA00022840"/>
    </source>
</evidence>
<evidence type="ECO:0000256" key="5">
    <source>
        <dbReference type="PROSITE-ProRule" id="PRU10141"/>
    </source>
</evidence>
<dbReference type="OrthoDB" id="1194618at2759"/>
<accession>A0A2P5AT63</accession>
<dbReference type="InterPro" id="IPR050339">
    <property type="entry name" value="CC_SR_Kinase"/>
</dbReference>
<keyword evidence="3 7" id="KW-0418">Kinase</keyword>
<keyword evidence="4 5" id="KW-0067">ATP-binding</keyword>
<keyword evidence="2 5" id="KW-0547">Nucleotide-binding</keyword>
<dbReference type="PROSITE" id="PS50011">
    <property type="entry name" value="PROTEIN_KINASE_DOM"/>
    <property type="match status" value="1"/>
</dbReference>
<evidence type="ECO:0000256" key="2">
    <source>
        <dbReference type="ARBA" id="ARBA00022741"/>
    </source>
</evidence>
<dbReference type="EMBL" id="JXTC01000708">
    <property type="protein sequence ID" value="PON39733.1"/>
    <property type="molecule type" value="Genomic_DNA"/>
</dbReference>
<gene>
    <name evidence="7" type="ORF">TorRG33x02_341860</name>
</gene>
<dbReference type="Pfam" id="PF00069">
    <property type="entry name" value="Pkinase"/>
    <property type="match status" value="1"/>
</dbReference>
<dbReference type="InterPro" id="IPR011009">
    <property type="entry name" value="Kinase-like_dom_sf"/>
</dbReference>
<dbReference type="InParanoid" id="A0A2P5AT63"/>
<dbReference type="InterPro" id="IPR017441">
    <property type="entry name" value="Protein_kinase_ATP_BS"/>
</dbReference>
<evidence type="ECO:0000259" key="6">
    <source>
        <dbReference type="PROSITE" id="PS50011"/>
    </source>
</evidence>
<dbReference type="Gene3D" id="1.10.510.10">
    <property type="entry name" value="Transferase(Phosphotransferase) domain 1"/>
    <property type="match status" value="1"/>
</dbReference>
<proteinExistence type="predicted"/>
<dbReference type="InterPro" id="IPR008266">
    <property type="entry name" value="Tyr_kinase_AS"/>
</dbReference>
<evidence type="ECO:0000313" key="7">
    <source>
        <dbReference type="EMBL" id="PON39733.1"/>
    </source>
</evidence>
<name>A0A2P5AT63_TREOI</name>
<dbReference type="Proteomes" id="UP000237000">
    <property type="component" value="Unassembled WGS sequence"/>
</dbReference>
<reference evidence="8" key="1">
    <citation type="submission" date="2016-06" db="EMBL/GenBank/DDBJ databases">
        <title>Parallel loss of symbiosis genes in relatives of nitrogen-fixing non-legume Parasponia.</title>
        <authorList>
            <person name="Van Velzen R."/>
            <person name="Holmer R."/>
            <person name="Bu F."/>
            <person name="Rutten L."/>
            <person name="Van Zeijl A."/>
            <person name="Liu W."/>
            <person name="Santuari L."/>
            <person name="Cao Q."/>
            <person name="Sharma T."/>
            <person name="Shen D."/>
            <person name="Roswanjaya Y."/>
            <person name="Wardhani T."/>
            <person name="Kalhor M.S."/>
            <person name="Jansen J."/>
            <person name="Van den Hoogen J."/>
            <person name="Gungor B."/>
            <person name="Hartog M."/>
            <person name="Hontelez J."/>
            <person name="Verver J."/>
            <person name="Yang W.-C."/>
            <person name="Schijlen E."/>
            <person name="Repin R."/>
            <person name="Schilthuizen M."/>
            <person name="Schranz E."/>
            <person name="Heidstra R."/>
            <person name="Miyata K."/>
            <person name="Fedorova E."/>
            <person name="Kohlen W."/>
            <person name="Bisseling T."/>
            <person name="Smit S."/>
            <person name="Geurts R."/>
        </authorList>
    </citation>
    <scope>NUCLEOTIDE SEQUENCE [LARGE SCALE GENOMIC DNA]</scope>
    <source>
        <strain evidence="8">cv. RG33-2</strain>
    </source>
</reference>
<dbReference type="GO" id="GO:0005524">
    <property type="term" value="F:ATP binding"/>
    <property type="evidence" value="ECO:0007669"/>
    <property type="project" value="UniProtKB-UniRule"/>
</dbReference>
<dbReference type="SUPFAM" id="SSF56112">
    <property type="entry name" value="Protein kinase-like (PK-like)"/>
    <property type="match status" value="1"/>
</dbReference>
<dbReference type="InterPro" id="IPR000719">
    <property type="entry name" value="Prot_kinase_dom"/>
</dbReference>
<evidence type="ECO:0000256" key="1">
    <source>
        <dbReference type="ARBA" id="ARBA00022679"/>
    </source>
</evidence>
<dbReference type="GO" id="GO:0005737">
    <property type="term" value="C:cytoplasm"/>
    <property type="evidence" value="ECO:0007669"/>
    <property type="project" value="TreeGrafter"/>
</dbReference>
<dbReference type="GO" id="GO:0005634">
    <property type="term" value="C:nucleus"/>
    <property type="evidence" value="ECO:0007669"/>
    <property type="project" value="TreeGrafter"/>
</dbReference>
<dbReference type="AlphaFoldDB" id="A0A2P5AT63"/>
<keyword evidence="8" id="KW-1185">Reference proteome</keyword>
<feature type="binding site" evidence="5">
    <location>
        <position position="75"/>
    </location>
    <ligand>
        <name>ATP</name>
        <dbReference type="ChEBI" id="CHEBI:30616"/>
    </ligand>
</feature>
<dbReference type="PANTHER" id="PTHR11042">
    <property type="entry name" value="EUKARYOTIC TRANSLATION INITIATION FACTOR 2-ALPHA KINASE EIF2-ALPHA KINASE -RELATED"/>
    <property type="match status" value="1"/>
</dbReference>
<sequence length="360" mass="40500">MESKDEAGEERNVLRTLKCPKSGKLILHIKYSKTDGTFSRFLTEFEEQELIGSGGYGSVSLCKNKLDGREYAVKKIAKIPVVFQRGAIEGEAADIEAEVDDELYEFGQIIREVHILAQLDHPNVVRYYSAWPECHLEGYEEKDEDYGKSQEGAEEKCGESKEGPCLYIQMSYCPKALESELDRLRSNPVLAIQVITQIIEGVAYIHGKEIVHLDLARDNILLDKDDTVRIGDFGIAKYIGERSPKIGGGKVLYLAPEVIAEEDKEEKGEFIASTKADMFSLGIIFYEVLVEMKTDMERCETLKKLRGGNMETVVDRMETGDNMKQLLKRLLDKNPESRPEASYVKDAFVPPIITELIGGI</sequence>
<organism evidence="7 8">
    <name type="scientific">Trema orientale</name>
    <name type="common">Charcoal tree</name>
    <name type="synonym">Celtis orientalis</name>
    <dbReference type="NCBI Taxonomy" id="63057"/>
    <lineage>
        <taxon>Eukaryota</taxon>
        <taxon>Viridiplantae</taxon>
        <taxon>Streptophyta</taxon>
        <taxon>Embryophyta</taxon>
        <taxon>Tracheophyta</taxon>
        <taxon>Spermatophyta</taxon>
        <taxon>Magnoliopsida</taxon>
        <taxon>eudicotyledons</taxon>
        <taxon>Gunneridae</taxon>
        <taxon>Pentapetalae</taxon>
        <taxon>rosids</taxon>
        <taxon>fabids</taxon>
        <taxon>Rosales</taxon>
        <taxon>Cannabaceae</taxon>
        <taxon>Trema</taxon>
    </lineage>
</organism>
<keyword evidence="1" id="KW-0808">Transferase</keyword>
<dbReference type="PROSITE" id="PS00109">
    <property type="entry name" value="PROTEIN_KINASE_TYR"/>
    <property type="match status" value="1"/>
</dbReference>
<dbReference type="PROSITE" id="PS00107">
    <property type="entry name" value="PROTEIN_KINASE_ATP"/>
    <property type="match status" value="1"/>
</dbReference>
<dbReference type="STRING" id="63057.A0A2P5AT63"/>
<evidence type="ECO:0000313" key="8">
    <source>
        <dbReference type="Proteomes" id="UP000237000"/>
    </source>
</evidence>
<dbReference type="GO" id="GO:0004672">
    <property type="term" value="F:protein kinase activity"/>
    <property type="evidence" value="ECO:0007669"/>
    <property type="project" value="InterPro"/>
</dbReference>
<evidence type="ECO:0000256" key="3">
    <source>
        <dbReference type="ARBA" id="ARBA00022777"/>
    </source>
</evidence>